<keyword evidence="2" id="KW-1185">Reference proteome</keyword>
<evidence type="ECO:0000313" key="2">
    <source>
        <dbReference type="Proteomes" id="UP001302321"/>
    </source>
</evidence>
<protein>
    <submittedName>
        <fullName evidence="1">Uncharacterized protein</fullName>
    </submittedName>
</protein>
<comment type="caution">
    <text evidence="1">The sequence shown here is derived from an EMBL/GenBank/DDBJ whole genome shotgun (WGS) entry which is preliminary data.</text>
</comment>
<dbReference type="Proteomes" id="UP001302321">
    <property type="component" value="Unassembled WGS sequence"/>
</dbReference>
<accession>A0AAN7A5U5</accession>
<evidence type="ECO:0000313" key="1">
    <source>
        <dbReference type="EMBL" id="KAK4174415.1"/>
    </source>
</evidence>
<gene>
    <name evidence="1" type="ORF">QBC36DRAFT_192351</name>
</gene>
<reference evidence="1" key="2">
    <citation type="submission" date="2023-05" db="EMBL/GenBank/DDBJ databases">
        <authorList>
            <consortium name="Lawrence Berkeley National Laboratory"/>
            <person name="Steindorff A."/>
            <person name="Hensen N."/>
            <person name="Bonometti L."/>
            <person name="Westerberg I."/>
            <person name="Brannstrom I.O."/>
            <person name="Guillou S."/>
            <person name="Cros-Aarteil S."/>
            <person name="Calhoun S."/>
            <person name="Haridas S."/>
            <person name="Kuo A."/>
            <person name="Mondo S."/>
            <person name="Pangilinan J."/>
            <person name="Riley R."/>
            <person name="Labutti K."/>
            <person name="Andreopoulos B."/>
            <person name="Lipzen A."/>
            <person name="Chen C."/>
            <person name="Yanf M."/>
            <person name="Daum C."/>
            <person name="Ng V."/>
            <person name="Clum A."/>
            <person name="Ohm R."/>
            <person name="Martin F."/>
            <person name="Silar P."/>
            <person name="Natvig D."/>
            <person name="Lalanne C."/>
            <person name="Gautier V."/>
            <person name="Ament-Velasquez S.L."/>
            <person name="Kruys A."/>
            <person name="Hutchinson M.I."/>
            <person name="Powell A.J."/>
            <person name="Barry K."/>
            <person name="Miller A.N."/>
            <person name="Grigoriev I.V."/>
            <person name="Debuchy R."/>
            <person name="Gladieux P."/>
            <person name="Thoren M.H."/>
            <person name="Johannesson H."/>
        </authorList>
    </citation>
    <scope>NUCLEOTIDE SEQUENCE</scope>
    <source>
        <strain evidence="1">CBS 892.96</strain>
    </source>
</reference>
<dbReference type="AlphaFoldDB" id="A0AAN7A5U5"/>
<feature type="non-terminal residue" evidence="1">
    <location>
        <position position="1"/>
    </location>
</feature>
<sequence length="103" mass="11386">SNQNNADECNFLSPNSLRTLPSHHSLSKWLPSLPRFQSNSPQLCGLLSRTGTPNSKCPVPITSYMALQLACITILRRRARDAVAHDTWVISISMLPSLRGDGR</sequence>
<name>A0AAN7A5U5_9PEZI</name>
<organism evidence="1 2">
    <name type="scientific">Triangularia setosa</name>
    <dbReference type="NCBI Taxonomy" id="2587417"/>
    <lineage>
        <taxon>Eukaryota</taxon>
        <taxon>Fungi</taxon>
        <taxon>Dikarya</taxon>
        <taxon>Ascomycota</taxon>
        <taxon>Pezizomycotina</taxon>
        <taxon>Sordariomycetes</taxon>
        <taxon>Sordariomycetidae</taxon>
        <taxon>Sordariales</taxon>
        <taxon>Podosporaceae</taxon>
        <taxon>Triangularia</taxon>
    </lineage>
</organism>
<reference evidence="1" key="1">
    <citation type="journal article" date="2023" name="Mol. Phylogenet. Evol.">
        <title>Genome-scale phylogeny and comparative genomics of the fungal order Sordariales.</title>
        <authorList>
            <person name="Hensen N."/>
            <person name="Bonometti L."/>
            <person name="Westerberg I."/>
            <person name="Brannstrom I.O."/>
            <person name="Guillou S."/>
            <person name="Cros-Aarteil S."/>
            <person name="Calhoun S."/>
            <person name="Haridas S."/>
            <person name="Kuo A."/>
            <person name="Mondo S."/>
            <person name="Pangilinan J."/>
            <person name="Riley R."/>
            <person name="LaButti K."/>
            <person name="Andreopoulos B."/>
            <person name="Lipzen A."/>
            <person name="Chen C."/>
            <person name="Yan M."/>
            <person name="Daum C."/>
            <person name="Ng V."/>
            <person name="Clum A."/>
            <person name="Steindorff A."/>
            <person name="Ohm R.A."/>
            <person name="Martin F."/>
            <person name="Silar P."/>
            <person name="Natvig D.O."/>
            <person name="Lalanne C."/>
            <person name="Gautier V."/>
            <person name="Ament-Velasquez S.L."/>
            <person name="Kruys A."/>
            <person name="Hutchinson M.I."/>
            <person name="Powell A.J."/>
            <person name="Barry K."/>
            <person name="Miller A.N."/>
            <person name="Grigoriev I.V."/>
            <person name="Debuchy R."/>
            <person name="Gladieux P."/>
            <person name="Hiltunen Thoren M."/>
            <person name="Johannesson H."/>
        </authorList>
    </citation>
    <scope>NUCLEOTIDE SEQUENCE</scope>
    <source>
        <strain evidence="1">CBS 892.96</strain>
    </source>
</reference>
<proteinExistence type="predicted"/>
<dbReference type="EMBL" id="MU866283">
    <property type="protein sequence ID" value="KAK4174415.1"/>
    <property type="molecule type" value="Genomic_DNA"/>
</dbReference>